<dbReference type="PROSITE" id="PS50102">
    <property type="entry name" value="RRM"/>
    <property type="match status" value="1"/>
</dbReference>
<dbReference type="PANTHER" id="PTHR23044:SF61">
    <property type="entry name" value="3'-5' EXORIBONUCLEASE 1-RELATED"/>
    <property type="match status" value="1"/>
</dbReference>
<dbReference type="FunFam" id="3.30.420.10:FF:000169">
    <property type="entry name" value="Snipper, isoform E"/>
    <property type="match status" value="1"/>
</dbReference>
<feature type="region of interest" description="Disordered" evidence="6">
    <location>
        <begin position="65"/>
        <end position="97"/>
    </location>
</feature>
<dbReference type="Pfam" id="PF00076">
    <property type="entry name" value="RRM_1"/>
    <property type="match status" value="1"/>
</dbReference>
<organism evidence="8 9">
    <name type="scientific">Drosophila navojoa</name>
    <name type="common">Fruit fly</name>
    <dbReference type="NCBI Taxonomy" id="7232"/>
    <lineage>
        <taxon>Eukaryota</taxon>
        <taxon>Metazoa</taxon>
        <taxon>Ecdysozoa</taxon>
        <taxon>Arthropoda</taxon>
        <taxon>Hexapoda</taxon>
        <taxon>Insecta</taxon>
        <taxon>Pterygota</taxon>
        <taxon>Neoptera</taxon>
        <taxon>Endopterygota</taxon>
        <taxon>Diptera</taxon>
        <taxon>Brachycera</taxon>
        <taxon>Muscomorpha</taxon>
        <taxon>Ephydroidea</taxon>
        <taxon>Drosophilidae</taxon>
        <taxon>Drosophila</taxon>
    </lineage>
</organism>
<comment type="caution">
    <text evidence="8">The sequence shown here is derived from an EMBL/GenBank/DDBJ whole genome shotgun (WGS) entry which is preliminary data.</text>
</comment>
<dbReference type="InterPro" id="IPR035979">
    <property type="entry name" value="RBD_domain_sf"/>
</dbReference>
<evidence type="ECO:0000256" key="4">
    <source>
        <dbReference type="ARBA" id="ARBA00022884"/>
    </source>
</evidence>
<dbReference type="GO" id="GO:0003723">
    <property type="term" value="F:RNA binding"/>
    <property type="evidence" value="ECO:0007669"/>
    <property type="project" value="UniProtKB-UniRule"/>
</dbReference>
<dbReference type="InterPro" id="IPR013520">
    <property type="entry name" value="Ribonucl_H"/>
</dbReference>
<keyword evidence="4 5" id="KW-0694">RNA-binding</keyword>
<dbReference type="Proteomes" id="UP000295192">
    <property type="component" value="Unassembled WGS sequence"/>
</dbReference>
<keyword evidence="2" id="KW-0378">Hydrolase</keyword>
<dbReference type="InterPro" id="IPR012677">
    <property type="entry name" value="Nucleotide-bd_a/b_plait_sf"/>
</dbReference>
<dbReference type="OrthoDB" id="448399at2759"/>
<evidence type="ECO:0000259" key="7">
    <source>
        <dbReference type="PROSITE" id="PS50102"/>
    </source>
</evidence>
<gene>
    <name evidence="8" type="ORF">AWZ03_012379</name>
</gene>
<dbReference type="InterPro" id="IPR051274">
    <property type="entry name" value="3-5_Exoribonuclease"/>
</dbReference>
<evidence type="ECO:0000256" key="6">
    <source>
        <dbReference type="SAM" id="MobiDB-lite"/>
    </source>
</evidence>
<evidence type="ECO:0000256" key="3">
    <source>
        <dbReference type="ARBA" id="ARBA00022839"/>
    </source>
</evidence>
<proteinExistence type="predicted"/>
<dbReference type="InterPro" id="IPR036397">
    <property type="entry name" value="RNaseH_sf"/>
</dbReference>
<keyword evidence="9" id="KW-1185">Reference proteome</keyword>
<evidence type="ECO:0000256" key="1">
    <source>
        <dbReference type="ARBA" id="ARBA00022722"/>
    </source>
</evidence>
<feature type="compositionally biased region" description="Polar residues" evidence="6">
    <location>
        <begin position="77"/>
        <end position="97"/>
    </location>
</feature>
<protein>
    <recommendedName>
        <fullName evidence="7">RRM domain-containing protein</fullName>
    </recommendedName>
</protein>
<feature type="compositionally biased region" description="Basic and acidic residues" evidence="6">
    <location>
        <begin position="200"/>
        <end position="209"/>
    </location>
</feature>
<dbReference type="Gene3D" id="3.30.70.330">
    <property type="match status" value="1"/>
</dbReference>
<dbReference type="InterPro" id="IPR012337">
    <property type="entry name" value="RNaseH-like_sf"/>
</dbReference>
<dbReference type="SMART" id="SM00479">
    <property type="entry name" value="EXOIII"/>
    <property type="match status" value="1"/>
</dbReference>
<evidence type="ECO:0000256" key="5">
    <source>
        <dbReference type="PROSITE-ProRule" id="PRU00176"/>
    </source>
</evidence>
<sequence>MPCSMSEFAQLIQELKLIIPRSLNAFGRKRALIEYADVEEAQTALKQLLGLSEILDKPLRVSNFGPRANAADGTKPKTASKSTQATAPAQLKQDSTSNSEINKYVQKLYACNNQFDFTQPPPPYLRYAYPPINDDILSAIGETLKSDKRFYVQVLHLMNRMNLPPPFGERPKGIILPPKQSEDVAIQTETIESETESELESDKEQEHKQPYQQPKLGGKRPAESSVLEQYRKRARQALQVEKTAAVTAKREEENTNVPVAPLVRKIELKLPTVLPVASQLPEERLSAEQLQELPVYKNYKVGEPSNKLYIKNLDKSITESQLSALYARYAPAESLDIKVMQQGRMKGQAFVTFKQLDSDGASAEALAAVVAKALSETNGLLWQQKPMIVCYGKQQAQPQQQQLQLGLIDTLYVEGGRPDPANALDELQNEADISINGIAGDTGSAATTATAAAGVKTKKSRKSKQLAMQPFSYVIAVDFEATCWEKQAPPQWREAEIIEFPAVLVNLKTGKIESEFHKYVMPIESPRLSTYCTELTGIEQKTVDTGVPLQTALMMFHEWLRKELRSRNLILPKTSKSNPLGNCAFVTWTDWDFGICLHKECTRKRMRKAPYFNQWVDVRAIYREWYKYRPCNFSDALSHVGLAFEGRAHSGIDDAKNLGALMYKMVRDGALFSITKDLTPYQSLNPNCIL</sequence>
<dbReference type="STRING" id="7232.A0A484B058"/>
<accession>A0A484B058</accession>
<evidence type="ECO:0000313" key="9">
    <source>
        <dbReference type="Proteomes" id="UP000295192"/>
    </source>
</evidence>
<dbReference type="SUPFAM" id="SSF54928">
    <property type="entry name" value="RNA-binding domain, RBD"/>
    <property type="match status" value="1"/>
</dbReference>
<feature type="region of interest" description="Disordered" evidence="6">
    <location>
        <begin position="190"/>
        <end position="225"/>
    </location>
</feature>
<keyword evidence="1" id="KW-0540">Nuclease</keyword>
<dbReference type="AlphaFoldDB" id="A0A484B058"/>
<dbReference type="PANTHER" id="PTHR23044">
    <property type="entry name" value="3'-5' EXONUCLEASE ERI1-RELATED"/>
    <property type="match status" value="1"/>
</dbReference>
<dbReference type="CDD" id="cd06133">
    <property type="entry name" value="ERI-1_3'hExo_like"/>
    <property type="match status" value="1"/>
</dbReference>
<dbReference type="Gene3D" id="3.30.420.10">
    <property type="entry name" value="Ribonuclease H-like superfamily/Ribonuclease H"/>
    <property type="match status" value="1"/>
</dbReference>
<dbReference type="OMA" id="ECRLIVP"/>
<dbReference type="InterPro" id="IPR000504">
    <property type="entry name" value="RRM_dom"/>
</dbReference>
<evidence type="ECO:0000256" key="2">
    <source>
        <dbReference type="ARBA" id="ARBA00022801"/>
    </source>
</evidence>
<evidence type="ECO:0000313" key="8">
    <source>
        <dbReference type="EMBL" id="TDG41205.1"/>
    </source>
</evidence>
<dbReference type="CDD" id="cd00590">
    <property type="entry name" value="RRM_SF"/>
    <property type="match status" value="1"/>
</dbReference>
<dbReference type="EMBL" id="LSRL02000393">
    <property type="protein sequence ID" value="TDG41205.1"/>
    <property type="molecule type" value="Genomic_DNA"/>
</dbReference>
<name>A0A484B058_DRONA</name>
<dbReference type="InterPro" id="IPR047201">
    <property type="entry name" value="ERI-1_3'hExo-like"/>
</dbReference>
<dbReference type="Pfam" id="PF00929">
    <property type="entry name" value="RNase_T"/>
    <property type="match status" value="1"/>
</dbReference>
<reference evidence="8 9" key="1">
    <citation type="journal article" date="2019" name="J. Hered.">
        <title>An Improved Genome Assembly for Drosophila navojoa, the Basal Species in the mojavensis Cluster.</title>
        <authorList>
            <person name="Vanderlinde T."/>
            <person name="Dupim E.G."/>
            <person name="Nazario-Yepiz N.O."/>
            <person name="Carvalho A.B."/>
        </authorList>
    </citation>
    <scope>NUCLEOTIDE SEQUENCE [LARGE SCALE GENOMIC DNA]</scope>
    <source>
        <strain evidence="8">Navoj_Jal97</strain>
        <tissue evidence="8">Whole organism</tissue>
    </source>
</reference>
<dbReference type="GO" id="GO:0000175">
    <property type="term" value="F:3'-5'-RNA exonuclease activity"/>
    <property type="evidence" value="ECO:0007669"/>
    <property type="project" value="InterPro"/>
</dbReference>
<keyword evidence="3" id="KW-0269">Exonuclease</keyword>
<dbReference type="SMART" id="SM00360">
    <property type="entry name" value="RRM"/>
    <property type="match status" value="1"/>
</dbReference>
<dbReference type="SUPFAM" id="SSF53098">
    <property type="entry name" value="Ribonuclease H-like"/>
    <property type="match status" value="1"/>
</dbReference>
<feature type="domain" description="RRM" evidence="7">
    <location>
        <begin position="306"/>
        <end position="394"/>
    </location>
</feature>